<reference evidence="2" key="4">
    <citation type="submission" date="2020-10" db="EMBL/GenBank/DDBJ databases">
        <authorList>
            <person name="Bassil N.M."/>
            <person name="Lloyd J.R."/>
        </authorList>
    </citation>
    <scope>NUCLEOTIDE SEQUENCE</scope>
    <source>
        <strain evidence="2">NB2006</strain>
    </source>
</reference>
<proteinExistence type="predicted"/>
<evidence type="ECO:0000313" key="1">
    <source>
        <dbReference type="EMBL" id="OIJ10788.1"/>
    </source>
</evidence>
<accession>A0A1S2LE57</accession>
<evidence type="ECO:0000313" key="2">
    <source>
        <dbReference type="EMBL" id="QOY35006.1"/>
    </source>
</evidence>
<keyword evidence="3" id="KW-1185">Reference proteome</keyword>
<reference evidence="2 3" key="3">
    <citation type="journal article" date="2019" name="Int. J. Syst. Evol. Microbiol.">
        <title>Anaerobacillus isosaccharinicus sp. nov., an alkaliphilic bacterium which degrades isosaccharinic acid.</title>
        <authorList>
            <person name="Bassil N.M."/>
            <person name="Lloyd J.R."/>
        </authorList>
    </citation>
    <scope>NUCLEOTIDE SEQUENCE [LARGE SCALE GENOMIC DNA]</scope>
    <source>
        <strain evidence="2 3">NB2006</strain>
    </source>
</reference>
<evidence type="ECO:0008006" key="4">
    <source>
        <dbReference type="Google" id="ProtNLM"/>
    </source>
</evidence>
<reference evidence="1 3" key="1">
    <citation type="submission" date="2016-10" db="EMBL/GenBank/DDBJ databases">
        <title>Draft genome sequences of four alkaliphilic bacteria belonging to the Anaerobacillus genus.</title>
        <authorList>
            <person name="Bassil N.M."/>
            <person name="Lloyd J.R."/>
        </authorList>
    </citation>
    <scope>NUCLEOTIDE SEQUENCE [LARGE SCALE GENOMIC DNA]</scope>
    <source>
        <strain evidence="1 3">NB2006</strain>
    </source>
</reference>
<dbReference type="RefSeq" id="WP_071318132.1">
    <property type="nucleotide sequence ID" value="NZ_CP063356.2"/>
</dbReference>
<gene>
    <name evidence="2" type="ORF">AWH56_020175</name>
    <name evidence="1" type="ORF">AWH56_16670</name>
</gene>
<dbReference type="KEGG" id="aia:AWH56_020175"/>
<sequence length="152" mass="17005">MKKIVIIASILVMIAFLGNYTYNYMVGFASDKVIEHVVNDLLDEQLIEELLSDPAIEEMVQSLVNEKGNTNTNKSQVNLPFTTKEEGVKVVLTKFSLGEMKEIATQVQGGLSTAEQYELANQLKERLTEAELEALMIIGVAELQKEILKKKQ</sequence>
<dbReference type="Proteomes" id="UP000180175">
    <property type="component" value="Chromosome"/>
</dbReference>
<dbReference type="EMBL" id="LQXD01000145">
    <property type="protein sequence ID" value="OIJ10788.1"/>
    <property type="molecule type" value="Genomic_DNA"/>
</dbReference>
<protein>
    <recommendedName>
        <fullName evidence="4">Phenylalanyl-tRNA synthetase subunit beta</fullName>
    </recommendedName>
</protein>
<evidence type="ECO:0000313" key="3">
    <source>
        <dbReference type="Proteomes" id="UP000180175"/>
    </source>
</evidence>
<dbReference type="EMBL" id="CP063356">
    <property type="protein sequence ID" value="QOY35006.1"/>
    <property type="molecule type" value="Genomic_DNA"/>
</dbReference>
<dbReference type="AlphaFoldDB" id="A0A1S2LE57"/>
<dbReference type="OrthoDB" id="2427603at2"/>
<organism evidence="1 3">
    <name type="scientific">Anaerobacillus isosaccharinicus</name>
    <dbReference type="NCBI Taxonomy" id="1532552"/>
    <lineage>
        <taxon>Bacteria</taxon>
        <taxon>Bacillati</taxon>
        <taxon>Bacillota</taxon>
        <taxon>Bacilli</taxon>
        <taxon>Bacillales</taxon>
        <taxon>Bacillaceae</taxon>
        <taxon>Anaerobacillus</taxon>
    </lineage>
</organism>
<name>A0A1S2LE57_9BACI</name>
<reference evidence="2 3" key="2">
    <citation type="journal article" date="2017" name="Genome Announc.">
        <title>Draft Genome Sequences of Four Alkaliphilic Bacteria Belonging to the Anaerobacillus Genus.</title>
        <authorList>
            <person name="Bassil N.M."/>
            <person name="Lloyd J.R."/>
        </authorList>
    </citation>
    <scope>NUCLEOTIDE SEQUENCE [LARGE SCALE GENOMIC DNA]</scope>
    <source>
        <strain evidence="2 3">NB2006</strain>
    </source>
</reference>